<keyword evidence="2" id="KW-0472">Membrane</keyword>
<gene>
    <name evidence="3" type="ORF">GTS_39840</name>
</gene>
<feature type="region of interest" description="Disordered" evidence="1">
    <location>
        <begin position="67"/>
        <end position="101"/>
    </location>
</feature>
<evidence type="ECO:0000313" key="3">
    <source>
        <dbReference type="EMBL" id="GDY32351.1"/>
    </source>
</evidence>
<evidence type="ECO:0000256" key="2">
    <source>
        <dbReference type="SAM" id="Phobius"/>
    </source>
</evidence>
<proteinExistence type="predicted"/>
<dbReference type="EMBL" id="BJFL01000023">
    <property type="protein sequence ID" value="GDY32351.1"/>
    <property type="molecule type" value="Genomic_DNA"/>
</dbReference>
<sequence length="101" mass="10880">MGRIGYRTAVTVVETVSVFALIPLGIYGVIMLLTLWPKFTQTPRYRPGQPWEYPPLWWSADPAAASAPEALSRAGEGAEHTDNDRAGAPAPTARGGARGSW</sequence>
<feature type="transmembrane region" description="Helical" evidence="2">
    <location>
        <begin position="16"/>
        <end position="36"/>
    </location>
</feature>
<comment type="caution">
    <text evidence="3">The sequence shown here is derived from an EMBL/GenBank/DDBJ whole genome shotgun (WGS) entry which is preliminary data.</text>
</comment>
<evidence type="ECO:0000313" key="4">
    <source>
        <dbReference type="Proteomes" id="UP000298860"/>
    </source>
</evidence>
<dbReference type="AlphaFoldDB" id="A0A4D4J6V5"/>
<name>A0A4D4J6V5_9PSEU</name>
<keyword evidence="4" id="KW-1185">Reference proteome</keyword>
<dbReference type="Proteomes" id="UP000298860">
    <property type="component" value="Unassembled WGS sequence"/>
</dbReference>
<keyword evidence="2" id="KW-0812">Transmembrane</keyword>
<evidence type="ECO:0000256" key="1">
    <source>
        <dbReference type="SAM" id="MobiDB-lite"/>
    </source>
</evidence>
<keyword evidence="2" id="KW-1133">Transmembrane helix</keyword>
<reference evidence="4" key="1">
    <citation type="submission" date="2019-04" db="EMBL/GenBank/DDBJ databases">
        <title>Draft genome sequence of Pseudonocardiaceae bacterium SL3-2-4.</title>
        <authorList>
            <person name="Ningsih F."/>
            <person name="Yokota A."/>
            <person name="Sakai Y."/>
            <person name="Nanatani K."/>
            <person name="Yabe S."/>
            <person name="Oetari A."/>
            <person name="Sjamsuridzal W."/>
        </authorList>
    </citation>
    <scope>NUCLEOTIDE SEQUENCE [LARGE SCALE GENOMIC DNA]</scope>
    <source>
        <strain evidence="4">SL3-2-4</strain>
    </source>
</reference>
<protein>
    <submittedName>
        <fullName evidence="3">Uncharacterized protein</fullName>
    </submittedName>
</protein>
<feature type="compositionally biased region" description="Basic and acidic residues" evidence="1">
    <location>
        <begin position="76"/>
        <end position="85"/>
    </location>
</feature>
<accession>A0A4D4J6V5</accession>
<feature type="compositionally biased region" description="Low complexity" evidence="1">
    <location>
        <begin position="86"/>
        <end position="95"/>
    </location>
</feature>
<organism evidence="3 4">
    <name type="scientific">Gandjariella thermophila</name>
    <dbReference type="NCBI Taxonomy" id="1931992"/>
    <lineage>
        <taxon>Bacteria</taxon>
        <taxon>Bacillati</taxon>
        <taxon>Actinomycetota</taxon>
        <taxon>Actinomycetes</taxon>
        <taxon>Pseudonocardiales</taxon>
        <taxon>Pseudonocardiaceae</taxon>
        <taxon>Gandjariella</taxon>
    </lineage>
</organism>